<dbReference type="PRINTS" id="PR00326">
    <property type="entry name" value="GTP1OBG"/>
</dbReference>
<feature type="domain" description="G" evidence="2">
    <location>
        <begin position="137"/>
        <end position="254"/>
    </location>
</feature>
<evidence type="ECO:0000256" key="1">
    <source>
        <dbReference type="SAM" id="MobiDB-lite"/>
    </source>
</evidence>
<organism evidence="3 4">
    <name type="scientific">Paratrimastix pyriformis</name>
    <dbReference type="NCBI Taxonomy" id="342808"/>
    <lineage>
        <taxon>Eukaryota</taxon>
        <taxon>Metamonada</taxon>
        <taxon>Preaxostyla</taxon>
        <taxon>Paratrimastigidae</taxon>
        <taxon>Paratrimastix</taxon>
    </lineage>
</organism>
<evidence type="ECO:0000313" key="4">
    <source>
        <dbReference type="Proteomes" id="UP001141327"/>
    </source>
</evidence>
<gene>
    <name evidence="3" type="ORF">PAPYR_9283</name>
</gene>
<dbReference type="Gene3D" id="3.40.50.300">
    <property type="entry name" value="P-loop containing nucleotide triphosphate hydrolases"/>
    <property type="match status" value="1"/>
</dbReference>
<comment type="caution">
    <text evidence="3">The sequence shown here is derived from an EMBL/GenBank/DDBJ whole genome shotgun (WGS) entry which is preliminary data.</text>
</comment>
<sequence>MRGGPRVSAENIRSGKSHLGKQKTPTRSADQSTTYFGCYLVSCLFQVHLQLLVPRRVCPYLAGTRMLSRSLLLRGSLLDSLQYMPFSAAASTTVQKPLPFFSKLFGLRTPHAAPSDLSLEPARAAGPGSELQLRTNIGIFGRMNAGKSTLINAITQQNTSIVDAHAGTTADVKTALMEFHAMGPVKLFDTAGADEQGGLGSKKLAKTLSALKESDLVIVVVDAFTPGVRSDLKVERELVRHAMELGKSVLVLFNGPAAAHTTPAATSELIRDLTAPFRTQFPQYFQTQTPPSPSSPSSAPSPSSSSPRAAASRPAAGPRILSITTDLHQPGTGARLVQLIEVRPSPLST</sequence>
<evidence type="ECO:0000313" key="3">
    <source>
        <dbReference type="EMBL" id="KAJ4455722.1"/>
    </source>
</evidence>
<protein>
    <submittedName>
        <fullName evidence="3">Hydrogenase maturase HydF</fullName>
    </submittedName>
</protein>
<dbReference type="Proteomes" id="UP001141327">
    <property type="component" value="Unassembled WGS sequence"/>
</dbReference>
<dbReference type="Pfam" id="PF01926">
    <property type="entry name" value="MMR_HSR1"/>
    <property type="match status" value="1"/>
</dbReference>
<accession>A0ABQ8UBJ5</accession>
<keyword evidence="4" id="KW-1185">Reference proteome</keyword>
<dbReference type="EMBL" id="JAPMOS010000095">
    <property type="protein sequence ID" value="KAJ4455722.1"/>
    <property type="molecule type" value="Genomic_DNA"/>
</dbReference>
<dbReference type="PANTHER" id="PTHR42714:SF6">
    <property type="entry name" value="TRANSLATION INITIATION FACTOR IF-2"/>
    <property type="match status" value="1"/>
</dbReference>
<feature type="region of interest" description="Disordered" evidence="1">
    <location>
        <begin position="284"/>
        <end position="328"/>
    </location>
</feature>
<feature type="compositionally biased region" description="Low complexity" evidence="1">
    <location>
        <begin position="295"/>
        <end position="316"/>
    </location>
</feature>
<name>A0ABQ8UBJ5_9EUKA</name>
<feature type="region of interest" description="Disordered" evidence="1">
    <location>
        <begin position="1"/>
        <end position="29"/>
    </location>
</feature>
<dbReference type="PANTHER" id="PTHR42714">
    <property type="entry name" value="TRNA MODIFICATION GTPASE GTPBP3"/>
    <property type="match status" value="1"/>
</dbReference>
<dbReference type="InterPro" id="IPR005225">
    <property type="entry name" value="Small_GTP-bd"/>
</dbReference>
<dbReference type="SUPFAM" id="SSF52540">
    <property type="entry name" value="P-loop containing nucleoside triphosphate hydrolases"/>
    <property type="match status" value="1"/>
</dbReference>
<evidence type="ECO:0000259" key="2">
    <source>
        <dbReference type="Pfam" id="PF01926"/>
    </source>
</evidence>
<dbReference type="InterPro" id="IPR006073">
    <property type="entry name" value="GTP-bd"/>
</dbReference>
<proteinExistence type="predicted"/>
<dbReference type="InterPro" id="IPR027417">
    <property type="entry name" value="P-loop_NTPase"/>
</dbReference>
<dbReference type="CDD" id="cd00880">
    <property type="entry name" value="Era_like"/>
    <property type="match status" value="1"/>
</dbReference>
<reference evidence="3" key="1">
    <citation type="journal article" date="2022" name="bioRxiv">
        <title>Genomics of Preaxostyla Flagellates Illuminates Evolutionary Transitions and the Path Towards Mitochondrial Loss.</title>
        <authorList>
            <person name="Novak L.V.F."/>
            <person name="Treitli S.C."/>
            <person name="Pyrih J."/>
            <person name="Halakuc P."/>
            <person name="Pipaliya S.V."/>
            <person name="Vacek V."/>
            <person name="Brzon O."/>
            <person name="Soukal P."/>
            <person name="Eme L."/>
            <person name="Dacks J.B."/>
            <person name="Karnkowska A."/>
            <person name="Elias M."/>
            <person name="Hampl V."/>
        </authorList>
    </citation>
    <scope>NUCLEOTIDE SEQUENCE</scope>
    <source>
        <strain evidence="3">RCP-MX</strain>
    </source>
</reference>
<dbReference type="NCBIfam" id="TIGR00231">
    <property type="entry name" value="small_GTP"/>
    <property type="match status" value="1"/>
</dbReference>